<dbReference type="CDD" id="cd00093">
    <property type="entry name" value="HTH_XRE"/>
    <property type="match status" value="1"/>
</dbReference>
<keyword evidence="2" id="KW-0238">DNA-binding</keyword>
<dbReference type="PANTHER" id="PTHR37301">
    <property type="entry name" value="DNA-BINDING PROTEIN-RELATED"/>
    <property type="match status" value="1"/>
</dbReference>
<dbReference type="Proteomes" id="UP000199701">
    <property type="component" value="Unassembled WGS sequence"/>
</dbReference>
<accession>A0A1I0Q079</accession>
<evidence type="ECO:0000259" key="1">
    <source>
        <dbReference type="PROSITE" id="PS50943"/>
    </source>
</evidence>
<evidence type="ECO:0000313" key="2">
    <source>
        <dbReference type="EMBL" id="SEW20147.1"/>
    </source>
</evidence>
<dbReference type="RefSeq" id="WP_092453369.1">
    <property type="nucleotide sequence ID" value="NZ_FOJI01000006.1"/>
</dbReference>
<organism evidence="2 3">
    <name type="scientific">[Clostridium] fimetarium</name>
    <dbReference type="NCBI Taxonomy" id="99656"/>
    <lineage>
        <taxon>Bacteria</taxon>
        <taxon>Bacillati</taxon>
        <taxon>Bacillota</taxon>
        <taxon>Clostridia</taxon>
        <taxon>Lachnospirales</taxon>
        <taxon>Lachnospiraceae</taxon>
    </lineage>
</organism>
<dbReference type="InterPro" id="IPR010982">
    <property type="entry name" value="Lambda_DNA-bd_dom_sf"/>
</dbReference>
<dbReference type="SMART" id="SM00530">
    <property type="entry name" value="HTH_XRE"/>
    <property type="match status" value="1"/>
</dbReference>
<dbReference type="PANTHER" id="PTHR37301:SF1">
    <property type="entry name" value="DNA-BINDING PROTEIN"/>
    <property type="match status" value="1"/>
</dbReference>
<dbReference type="OrthoDB" id="9804186at2"/>
<keyword evidence="3" id="KW-1185">Reference proteome</keyword>
<name>A0A1I0Q079_9FIRM</name>
<feature type="domain" description="HTH cro/C1-type" evidence="1">
    <location>
        <begin position="8"/>
        <end position="61"/>
    </location>
</feature>
<reference evidence="2 3" key="1">
    <citation type="submission" date="2016-10" db="EMBL/GenBank/DDBJ databases">
        <authorList>
            <person name="de Groot N.N."/>
        </authorList>
    </citation>
    <scope>NUCLEOTIDE SEQUENCE [LARGE SCALE GENOMIC DNA]</scope>
    <source>
        <strain evidence="2 3">DSM 9179</strain>
    </source>
</reference>
<dbReference type="AlphaFoldDB" id="A0A1I0Q079"/>
<dbReference type="Pfam" id="PF13443">
    <property type="entry name" value="HTH_26"/>
    <property type="match status" value="1"/>
</dbReference>
<dbReference type="EMBL" id="FOJI01000006">
    <property type="protein sequence ID" value="SEW20147.1"/>
    <property type="molecule type" value="Genomic_DNA"/>
</dbReference>
<gene>
    <name evidence="2" type="ORF">SAMN05421659_106176</name>
</gene>
<dbReference type="PROSITE" id="PS50943">
    <property type="entry name" value="HTH_CROC1"/>
    <property type="match status" value="1"/>
</dbReference>
<sequence>MEYNYNKLWKMLIDKNMSKKELSEQSGVSGATLARMKNNRPVTMNVLVKLCGVLNCRIDDIVKINL</sequence>
<dbReference type="STRING" id="99656.SAMN05421659_106176"/>
<protein>
    <submittedName>
        <fullName evidence="2">DNA-binding transcriptional regulator, XRE family</fullName>
    </submittedName>
</protein>
<dbReference type="SUPFAM" id="SSF47413">
    <property type="entry name" value="lambda repressor-like DNA-binding domains"/>
    <property type="match status" value="1"/>
</dbReference>
<evidence type="ECO:0000313" key="3">
    <source>
        <dbReference type="Proteomes" id="UP000199701"/>
    </source>
</evidence>
<dbReference type="Gene3D" id="1.10.260.40">
    <property type="entry name" value="lambda repressor-like DNA-binding domains"/>
    <property type="match status" value="1"/>
</dbReference>
<proteinExistence type="predicted"/>
<dbReference type="GO" id="GO:0003677">
    <property type="term" value="F:DNA binding"/>
    <property type="evidence" value="ECO:0007669"/>
    <property type="project" value="UniProtKB-KW"/>
</dbReference>
<dbReference type="InterPro" id="IPR001387">
    <property type="entry name" value="Cro/C1-type_HTH"/>
</dbReference>